<gene>
    <name evidence="9" type="ORF">SEMRO_279_G106720.1</name>
</gene>
<dbReference type="GO" id="GO:0005886">
    <property type="term" value="C:plasma membrane"/>
    <property type="evidence" value="ECO:0007669"/>
    <property type="project" value="TreeGrafter"/>
</dbReference>
<dbReference type="InterPro" id="IPR051022">
    <property type="entry name" value="Notch_Cell-Fate_Det"/>
</dbReference>
<dbReference type="Pfam" id="PF00053">
    <property type="entry name" value="EGF_laminin"/>
    <property type="match status" value="1"/>
</dbReference>
<dbReference type="EMBL" id="CAICTM010000278">
    <property type="protein sequence ID" value="CAB9506787.1"/>
    <property type="molecule type" value="Genomic_DNA"/>
</dbReference>
<dbReference type="InterPro" id="IPR002049">
    <property type="entry name" value="LE_dom"/>
</dbReference>
<dbReference type="CDD" id="cd00055">
    <property type="entry name" value="EGF_Lam"/>
    <property type="match status" value="1"/>
</dbReference>
<dbReference type="Gene3D" id="2.10.25.10">
    <property type="entry name" value="Laminin"/>
    <property type="match status" value="2"/>
</dbReference>
<proteinExistence type="predicted"/>
<keyword evidence="3" id="KW-0677">Repeat</keyword>
<dbReference type="Gene3D" id="2.170.300.10">
    <property type="entry name" value="Tie2 ligand-binding domain superfamily"/>
    <property type="match status" value="1"/>
</dbReference>
<reference evidence="9" key="1">
    <citation type="submission" date="2020-06" db="EMBL/GenBank/DDBJ databases">
        <authorList>
            <consortium name="Plant Systems Biology data submission"/>
        </authorList>
    </citation>
    <scope>NUCLEOTIDE SEQUENCE</scope>
    <source>
        <strain evidence="9">D6</strain>
    </source>
</reference>
<feature type="disulfide bond" evidence="5">
    <location>
        <begin position="996"/>
        <end position="1005"/>
    </location>
</feature>
<dbReference type="PANTHER" id="PTHR24049">
    <property type="entry name" value="CRUMBS FAMILY MEMBER"/>
    <property type="match status" value="1"/>
</dbReference>
<evidence type="ECO:0000256" key="4">
    <source>
        <dbReference type="ARBA" id="ARBA00023157"/>
    </source>
</evidence>
<dbReference type="PANTHER" id="PTHR24049:SF22">
    <property type="entry name" value="DROSOPHILA CRUMBS HOMOLOG"/>
    <property type="match status" value="1"/>
</dbReference>
<name>A0A9N8HBJ1_9STRA</name>
<dbReference type="OrthoDB" id="6130531at2759"/>
<keyword evidence="4 5" id="KW-1015">Disulfide bond</keyword>
<dbReference type="Proteomes" id="UP001153069">
    <property type="component" value="Unassembled WGS sequence"/>
</dbReference>
<dbReference type="InterPro" id="IPR000742">
    <property type="entry name" value="EGF"/>
</dbReference>
<feature type="domain" description="EGF-like" evidence="8">
    <location>
        <begin position="972"/>
        <end position="1006"/>
    </location>
</feature>
<feature type="region of interest" description="Disordered" evidence="6">
    <location>
        <begin position="144"/>
        <end position="169"/>
    </location>
</feature>
<keyword evidence="7" id="KW-0472">Membrane</keyword>
<evidence type="ECO:0000313" key="9">
    <source>
        <dbReference type="EMBL" id="CAB9506787.1"/>
    </source>
</evidence>
<keyword evidence="2" id="KW-0732">Signal</keyword>
<feature type="domain" description="EGF-like" evidence="8">
    <location>
        <begin position="1121"/>
        <end position="1163"/>
    </location>
</feature>
<feature type="domain" description="EGF-like" evidence="8">
    <location>
        <begin position="1050"/>
        <end position="1084"/>
    </location>
</feature>
<protein>
    <submittedName>
        <fullName evidence="9">Multiple EGF-like-domains 6</fullName>
    </submittedName>
</protein>
<keyword evidence="10" id="KW-1185">Reference proteome</keyword>
<dbReference type="GO" id="GO:0032991">
    <property type="term" value="C:protein-containing complex"/>
    <property type="evidence" value="ECO:0007669"/>
    <property type="project" value="TreeGrafter"/>
</dbReference>
<evidence type="ECO:0000256" key="3">
    <source>
        <dbReference type="ARBA" id="ARBA00022737"/>
    </source>
</evidence>
<dbReference type="GO" id="GO:0045197">
    <property type="term" value="P:establishment or maintenance of epithelial cell apical/basal polarity"/>
    <property type="evidence" value="ECO:0007669"/>
    <property type="project" value="TreeGrafter"/>
</dbReference>
<dbReference type="SUPFAM" id="SSF57196">
    <property type="entry name" value="EGF/Laminin"/>
    <property type="match status" value="1"/>
</dbReference>
<feature type="transmembrane region" description="Helical" evidence="7">
    <location>
        <begin position="517"/>
        <end position="536"/>
    </location>
</feature>
<accession>A0A9N8HBJ1</accession>
<dbReference type="AlphaFoldDB" id="A0A9N8HBJ1"/>
<feature type="domain" description="EGF-like" evidence="8">
    <location>
        <begin position="862"/>
        <end position="895"/>
    </location>
</feature>
<evidence type="ECO:0000256" key="5">
    <source>
        <dbReference type="PROSITE-ProRule" id="PRU00076"/>
    </source>
</evidence>
<feature type="transmembrane region" description="Helical" evidence="7">
    <location>
        <begin position="381"/>
        <end position="405"/>
    </location>
</feature>
<feature type="compositionally biased region" description="Polar residues" evidence="6">
    <location>
        <begin position="265"/>
        <end position="280"/>
    </location>
</feature>
<dbReference type="PROSITE" id="PS01186">
    <property type="entry name" value="EGF_2"/>
    <property type="match status" value="5"/>
</dbReference>
<comment type="caution">
    <text evidence="5">Lacks conserved residue(s) required for the propagation of feature annotation.</text>
</comment>
<dbReference type="PROSITE" id="PS50026">
    <property type="entry name" value="EGF_3"/>
    <property type="match status" value="5"/>
</dbReference>
<dbReference type="SMART" id="SM00181">
    <property type="entry name" value="EGF"/>
    <property type="match status" value="8"/>
</dbReference>
<feature type="disulfide bond" evidence="5">
    <location>
        <begin position="885"/>
        <end position="894"/>
    </location>
</feature>
<feature type="transmembrane region" description="Helical" evidence="7">
    <location>
        <begin position="436"/>
        <end position="458"/>
    </location>
</feature>
<comment type="caution">
    <text evidence="9">The sequence shown here is derived from an EMBL/GenBank/DDBJ whole genome shotgun (WGS) entry which is preliminary data.</text>
</comment>
<feature type="disulfide bond" evidence="5">
    <location>
        <begin position="1074"/>
        <end position="1083"/>
    </location>
</feature>
<dbReference type="PRINTS" id="PR00011">
    <property type="entry name" value="EGFLAMININ"/>
</dbReference>
<evidence type="ECO:0000313" key="10">
    <source>
        <dbReference type="Proteomes" id="UP001153069"/>
    </source>
</evidence>
<feature type="domain" description="EGF-like" evidence="8">
    <location>
        <begin position="1013"/>
        <end position="1049"/>
    </location>
</feature>
<dbReference type="GO" id="GO:0007157">
    <property type="term" value="P:heterophilic cell-cell adhesion via plasma membrane cell adhesion molecules"/>
    <property type="evidence" value="ECO:0007669"/>
    <property type="project" value="TreeGrafter"/>
</dbReference>
<dbReference type="CDD" id="cd00054">
    <property type="entry name" value="EGF_CA"/>
    <property type="match status" value="1"/>
</dbReference>
<feature type="region of interest" description="Disordered" evidence="6">
    <location>
        <begin position="248"/>
        <end position="295"/>
    </location>
</feature>
<keyword evidence="7" id="KW-0812">Transmembrane</keyword>
<feature type="disulfide bond" evidence="5">
    <location>
        <begin position="1153"/>
        <end position="1162"/>
    </location>
</feature>
<dbReference type="PROSITE" id="PS00022">
    <property type="entry name" value="EGF_1"/>
    <property type="match status" value="5"/>
</dbReference>
<evidence type="ECO:0000256" key="2">
    <source>
        <dbReference type="ARBA" id="ARBA00022729"/>
    </source>
</evidence>
<evidence type="ECO:0000259" key="8">
    <source>
        <dbReference type="PROSITE" id="PS50026"/>
    </source>
</evidence>
<evidence type="ECO:0000256" key="7">
    <source>
        <dbReference type="SAM" id="Phobius"/>
    </source>
</evidence>
<keyword evidence="1 5" id="KW-0245">EGF-like domain</keyword>
<sequence length="1169" mass="130641">MSLPSSSALEPAAYRPVVLRKRRGTLLANSDCLTFRADDHGEEGQEKEQRWKWLELDKMSMNMEGSGKELLRLTRTVFGEKPLLFHFSSRVELLDAKRTLKDFLKQSRQQQLSSQDDAMQDVSVAWRDDSASNMLWDADLRSSSTHSSLRASSNHTTPMLSPVQEDERQPQWLQDMVARSTSQNEQITPKATTERTFTVTESSLRRMVQEMIAQDMTAVHRRVSSVEAAVQRQPTAPLHARNHKGFLAQPDEEQAPPPFCRQKSDGSGHTADTTRRSSSLGLLPPEVFQDEPTEETEDIALTASTKYRMQYPLDRNVSTVATLDETEWHTPYGESTYTILYLCSVNDQAFWYGIFIYVLQLSVILLTLVDIIDFETTSNPLGLPPMVDLTVTIAQAITLFLAVAYQSDMIESVLKLHDGYYLELREQHPGATYGKWLFSATAQFISGALLLATIYVLTMQVDSVLSIMLNFAALHFMQDVDDLGFFIAKSGFVTCQIQEQAEAVVDMKVPKRENSTVLRRLLYGVTLIGLCGGYIWHKSQQLEGDYLQSYVFVQFGDAYNPKLPYYSGLFRSEEGRTPGYRRYRDVITQQILLGYCVQEKAWTFSENTSNDPCHDFFARSETTKTYDVTSVASSPWNVQDRHERLHPFDSFSLVGRDCDPDICRGECIDKVCVCPSNWFGMDCEFEDVCPSMVLNGILEPFPKLDDAGSQFQLLRNDQGELVRAYGMPVYYSYTQWPATLIFFGGRRWILSQEEAFDNTDNDFFDNTDMATEEFQWMALWDKVMSNETAKILQQESFHGHYNAFYKPLYLSDPVDFQTPEFQPSPTGLGWSQAIIVDAEKSLFGIGHPLETELICQSCLNKYGGYCDPLGTKNGTCHDEIGECQCKPGYSGARCEVLMKCYEQEHPCDGGKGVCDEVSGECRCHAPWYGAFCQESYSCDDTARGKCFNQGTCQGQRCDCPYSPLVGSSNCEYREDCTVFGCNNGGVCNPDSKACDCSPPYHGIGCNLVDQALNGGICLVDSDCQNNGSCDTTTGQCVCNDPNTLGVLCELQYNCSQNGCKNNGVCNEATGVCECPTPFSGKDCTDAPDCQVDSDCLGHGGLCVGGLCHCHSSEEVGKLCEESWDCTVVGCHNNGECQVFSLGNQTGSYTECMCPPGYGGMFCEYVLDIH</sequence>
<evidence type="ECO:0000256" key="6">
    <source>
        <dbReference type="SAM" id="MobiDB-lite"/>
    </source>
</evidence>
<feature type="transmembrane region" description="Helical" evidence="7">
    <location>
        <begin position="349"/>
        <end position="369"/>
    </location>
</feature>
<feature type="compositionally biased region" description="Low complexity" evidence="6">
    <location>
        <begin position="144"/>
        <end position="153"/>
    </location>
</feature>
<evidence type="ECO:0000256" key="1">
    <source>
        <dbReference type="ARBA" id="ARBA00022536"/>
    </source>
</evidence>
<organism evidence="9 10">
    <name type="scientific">Seminavis robusta</name>
    <dbReference type="NCBI Taxonomy" id="568900"/>
    <lineage>
        <taxon>Eukaryota</taxon>
        <taxon>Sar</taxon>
        <taxon>Stramenopiles</taxon>
        <taxon>Ochrophyta</taxon>
        <taxon>Bacillariophyta</taxon>
        <taxon>Bacillariophyceae</taxon>
        <taxon>Bacillariophycidae</taxon>
        <taxon>Naviculales</taxon>
        <taxon>Naviculaceae</taxon>
        <taxon>Seminavis</taxon>
    </lineage>
</organism>
<keyword evidence="7" id="KW-1133">Transmembrane helix</keyword>
<feature type="disulfide bond" evidence="5">
    <location>
        <begin position="866"/>
        <end position="876"/>
    </location>
</feature>